<gene>
    <name evidence="5" type="primary">LOC111021712</name>
</gene>
<evidence type="ECO:0000259" key="3">
    <source>
        <dbReference type="Pfam" id="PF24769"/>
    </source>
</evidence>
<dbReference type="OrthoDB" id="1937145at2759"/>
<feature type="domain" description="Myb/SANT-like" evidence="2">
    <location>
        <begin position="209"/>
        <end position="303"/>
    </location>
</feature>
<feature type="domain" description="Myb/SANT-like" evidence="2">
    <location>
        <begin position="16"/>
        <end position="110"/>
    </location>
</feature>
<evidence type="ECO:0000313" key="5">
    <source>
        <dbReference type="RefSeq" id="XP_022154442.1"/>
    </source>
</evidence>
<protein>
    <submittedName>
        <fullName evidence="5">L10-interacting MYB domain-containing protein</fullName>
    </submittedName>
</protein>
<reference evidence="5" key="1">
    <citation type="submission" date="2025-08" db="UniProtKB">
        <authorList>
            <consortium name="RefSeq"/>
        </authorList>
    </citation>
    <scope>IDENTIFICATION</scope>
    <source>
        <strain evidence="5">OHB3-1</strain>
    </source>
</reference>
<dbReference type="AlphaFoldDB" id="A0A6J1DLP6"/>
<organism evidence="4 5">
    <name type="scientific">Momordica charantia</name>
    <name type="common">Bitter gourd</name>
    <name type="synonym">Balsam pear</name>
    <dbReference type="NCBI Taxonomy" id="3673"/>
    <lineage>
        <taxon>Eukaryota</taxon>
        <taxon>Viridiplantae</taxon>
        <taxon>Streptophyta</taxon>
        <taxon>Embryophyta</taxon>
        <taxon>Tracheophyta</taxon>
        <taxon>Spermatophyta</taxon>
        <taxon>Magnoliopsida</taxon>
        <taxon>eudicotyledons</taxon>
        <taxon>Gunneridae</taxon>
        <taxon>Pentapetalae</taxon>
        <taxon>rosids</taxon>
        <taxon>fabids</taxon>
        <taxon>Cucurbitales</taxon>
        <taxon>Cucurbitaceae</taxon>
        <taxon>Momordiceae</taxon>
        <taxon>Momordica</taxon>
    </lineage>
</organism>
<dbReference type="KEGG" id="mcha:111021712"/>
<evidence type="ECO:0000259" key="2">
    <source>
        <dbReference type="Pfam" id="PF12776"/>
    </source>
</evidence>
<accession>A0A6J1DLP6</accession>
<dbReference type="InterPro" id="IPR056253">
    <property type="entry name" value="At2g29880-like_C"/>
</dbReference>
<dbReference type="InterPro" id="IPR024752">
    <property type="entry name" value="Myb/SANT-like_dom"/>
</dbReference>
<proteinExistence type="predicted"/>
<dbReference type="GeneID" id="111021712"/>
<dbReference type="PANTHER" id="PTHR46929:SF33">
    <property type="entry name" value="L10-INTERACTING MYB DOMAIN-CONTAINING PROTEIN-LIKE ISOFORM X1"/>
    <property type="match status" value="1"/>
</dbReference>
<dbReference type="Pfam" id="PF12776">
    <property type="entry name" value="Myb_DNA-bind_3"/>
    <property type="match status" value="2"/>
</dbReference>
<feature type="domain" description="At2g29880-like C-terminal" evidence="3">
    <location>
        <begin position="439"/>
        <end position="483"/>
    </location>
</feature>
<dbReference type="Pfam" id="PF24769">
    <property type="entry name" value="At2g29880_C"/>
    <property type="match status" value="1"/>
</dbReference>
<dbReference type="Proteomes" id="UP000504603">
    <property type="component" value="Unplaced"/>
</dbReference>
<keyword evidence="4" id="KW-1185">Reference proteome</keyword>
<sequence>MGLQSRNSNDRLRTVWTPEMDRYFIDLMLEQVNKGNKFDDHLFSKRAWKSMISLFNAKFKFDYEKDVLKNRHKTLRNLYKAVKNLLEQRGFSWDDVRQMVTADNNVWDEYVKAHADARSFRIKSIPYYSDLCIIYGNATVEEKGIYLQESSSGENEMIYTKPLGTVGEGDVEALLEDYKISMPGNVIDEIPQHTSSVSTTTAICRSRTYWQPPMDRYFIDLMLEQVQKGNQIDGIFRKQSWAEMIASFNAKFGFNYDVDVLKNRYKTLKRQYNVIKNLLDLDGFLWDETRQMITADDYIWQDYIKAHTDARQFMTRPVPYYKDLCVICDPSFDERDCLSGQGIEQHNNAEEGRLLIGFESPVASVSSEEQTSIKESAHLGPNHKRRLESTSSFDHNKKLRGEDEGMASALREMASVVSSLSEKKKNDDNSGSIPIETVIEAVQALPDMDEDLVLDACDLLEDENKAKTFIALDVKLRRKWLIRKLQPQG</sequence>
<name>A0A6J1DLP6_MOMCH</name>
<evidence type="ECO:0000313" key="4">
    <source>
        <dbReference type="Proteomes" id="UP000504603"/>
    </source>
</evidence>
<dbReference type="RefSeq" id="XP_022154442.1">
    <property type="nucleotide sequence ID" value="XM_022298750.1"/>
</dbReference>
<evidence type="ECO:0000256" key="1">
    <source>
        <dbReference type="SAM" id="MobiDB-lite"/>
    </source>
</evidence>
<feature type="region of interest" description="Disordered" evidence="1">
    <location>
        <begin position="367"/>
        <end position="400"/>
    </location>
</feature>
<dbReference type="PANTHER" id="PTHR46929">
    <property type="entry name" value="EXPRESSED PROTEIN"/>
    <property type="match status" value="1"/>
</dbReference>